<dbReference type="InterPro" id="IPR018060">
    <property type="entry name" value="HTH_AraC"/>
</dbReference>
<evidence type="ECO:0000259" key="4">
    <source>
        <dbReference type="PROSITE" id="PS01124"/>
    </source>
</evidence>
<dbReference type="AlphaFoldDB" id="A0A401ZZY3"/>
<dbReference type="EMBL" id="BIFR01000001">
    <property type="protein sequence ID" value="GCE12415.1"/>
    <property type="molecule type" value="Genomic_DNA"/>
</dbReference>
<dbReference type="GO" id="GO:0043565">
    <property type="term" value="F:sequence-specific DNA binding"/>
    <property type="evidence" value="ECO:0007669"/>
    <property type="project" value="InterPro"/>
</dbReference>
<dbReference type="InterPro" id="IPR046532">
    <property type="entry name" value="DUF6597"/>
</dbReference>
<dbReference type="Gene3D" id="1.10.10.60">
    <property type="entry name" value="Homeodomain-like"/>
    <property type="match status" value="1"/>
</dbReference>
<dbReference type="RefSeq" id="WP_126580043.1">
    <property type="nucleotide sequence ID" value="NZ_BIFR01000001.1"/>
</dbReference>
<gene>
    <name evidence="5" type="ORF">KTT_22740</name>
</gene>
<keyword evidence="3" id="KW-0804">Transcription</keyword>
<dbReference type="PROSITE" id="PS01124">
    <property type="entry name" value="HTH_ARAC_FAMILY_2"/>
    <property type="match status" value="1"/>
</dbReference>
<dbReference type="Pfam" id="PF20240">
    <property type="entry name" value="DUF6597"/>
    <property type="match status" value="1"/>
</dbReference>
<dbReference type="PANTHER" id="PTHR46796">
    <property type="entry name" value="HTH-TYPE TRANSCRIPTIONAL ACTIVATOR RHAS-RELATED"/>
    <property type="match status" value="1"/>
</dbReference>
<dbReference type="OrthoDB" id="323290at2"/>
<accession>A0A401ZZY3</accession>
<evidence type="ECO:0000313" key="6">
    <source>
        <dbReference type="Proteomes" id="UP000287352"/>
    </source>
</evidence>
<dbReference type="SMART" id="SM00342">
    <property type="entry name" value="HTH_ARAC"/>
    <property type="match status" value="1"/>
</dbReference>
<evidence type="ECO:0000256" key="2">
    <source>
        <dbReference type="ARBA" id="ARBA00023125"/>
    </source>
</evidence>
<keyword evidence="6" id="KW-1185">Reference proteome</keyword>
<keyword evidence="1" id="KW-0805">Transcription regulation</keyword>
<evidence type="ECO:0000313" key="5">
    <source>
        <dbReference type="EMBL" id="GCE12415.1"/>
    </source>
</evidence>
<evidence type="ECO:0000256" key="3">
    <source>
        <dbReference type="ARBA" id="ARBA00023163"/>
    </source>
</evidence>
<comment type="caution">
    <text evidence="5">The sequence shown here is derived from an EMBL/GenBank/DDBJ whole genome shotgun (WGS) entry which is preliminary data.</text>
</comment>
<feature type="domain" description="HTH araC/xylS-type" evidence="4">
    <location>
        <begin position="165"/>
        <end position="263"/>
    </location>
</feature>
<dbReference type="GO" id="GO:0003700">
    <property type="term" value="F:DNA-binding transcription factor activity"/>
    <property type="evidence" value="ECO:0007669"/>
    <property type="project" value="InterPro"/>
</dbReference>
<organism evidence="5 6">
    <name type="scientific">Tengunoibacter tsumagoiensis</name>
    <dbReference type="NCBI Taxonomy" id="2014871"/>
    <lineage>
        <taxon>Bacteria</taxon>
        <taxon>Bacillati</taxon>
        <taxon>Chloroflexota</taxon>
        <taxon>Ktedonobacteria</taxon>
        <taxon>Ktedonobacterales</taxon>
        <taxon>Dictyobacteraceae</taxon>
        <taxon>Tengunoibacter</taxon>
    </lineage>
</organism>
<dbReference type="Proteomes" id="UP000287352">
    <property type="component" value="Unassembled WGS sequence"/>
</dbReference>
<sequence>MHSIHFTVLPPPAILKNEVECVRIAEHRGKEAVTIQVSPTGAPGMVFHHHNGHAALEHIVTHSGRSFCPPPLFLSGPVIEPSVMTYKQTAFTTVQVIFKPCALKTLFGINASHLAPGWMGPQECGALDLTSQLMEARSRQEQMTLLTTFLLSRLKQEKPRDMLIEESLHLIHAHMGSLHVRDLLNTFHLSERQFERRFTQAVGLTPQAYLRVKRFNAAIHLIKTRRFARLTDVAAALNFTDQSHLIRDIKAFSGLTPTRLAGQVDDFYHEQTGYAFV</sequence>
<name>A0A401ZZY3_9CHLR</name>
<evidence type="ECO:0000256" key="1">
    <source>
        <dbReference type="ARBA" id="ARBA00023015"/>
    </source>
</evidence>
<keyword evidence="2" id="KW-0238">DNA-binding</keyword>
<proteinExistence type="predicted"/>
<reference evidence="6" key="1">
    <citation type="submission" date="2018-12" db="EMBL/GenBank/DDBJ databases">
        <title>Tengunoibacter tsumagoiensis gen. nov., sp. nov., Dictyobacter kobayashii sp. nov., D. alpinus sp. nov., and D. joshuensis sp. nov. and description of Dictyobacteraceae fam. nov. within the order Ktedonobacterales isolated from Tengu-no-mugimeshi.</title>
        <authorList>
            <person name="Wang C.M."/>
            <person name="Zheng Y."/>
            <person name="Sakai Y."/>
            <person name="Toyoda A."/>
            <person name="Minakuchi Y."/>
            <person name="Abe K."/>
            <person name="Yokota A."/>
            <person name="Yabe S."/>
        </authorList>
    </citation>
    <scope>NUCLEOTIDE SEQUENCE [LARGE SCALE GENOMIC DNA]</scope>
    <source>
        <strain evidence="6">Uno3</strain>
    </source>
</reference>
<protein>
    <recommendedName>
        <fullName evidence="4">HTH araC/xylS-type domain-containing protein</fullName>
    </recommendedName>
</protein>
<dbReference type="InterPro" id="IPR050204">
    <property type="entry name" value="AraC_XylS_family_regulators"/>
</dbReference>
<dbReference type="Pfam" id="PF12833">
    <property type="entry name" value="HTH_18"/>
    <property type="match status" value="1"/>
</dbReference>